<keyword evidence="1" id="KW-0472">Membrane</keyword>
<dbReference type="Pfam" id="PF24287">
    <property type="entry name" value="DUF7475"/>
    <property type="match status" value="1"/>
</dbReference>
<gene>
    <name evidence="2" type="ORF">ACFQL7_06060</name>
</gene>
<dbReference type="RefSeq" id="WP_248905537.1">
    <property type="nucleotide sequence ID" value="NZ_CP109979.1"/>
</dbReference>
<evidence type="ECO:0000313" key="2">
    <source>
        <dbReference type="EMBL" id="MFC7189456.1"/>
    </source>
</evidence>
<evidence type="ECO:0000256" key="1">
    <source>
        <dbReference type="SAM" id="Phobius"/>
    </source>
</evidence>
<organism evidence="2 3">
    <name type="scientific">Halocatena marina</name>
    <dbReference type="NCBI Taxonomy" id="2934937"/>
    <lineage>
        <taxon>Archaea</taxon>
        <taxon>Methanobacteriati</taxon>
        <taxon>Methanobacteriota</taxon>
        <taxon>Stenosarchaea group</taxon>
        <taxon>Halobacteria</taxon>
        <taxon>Halobacteriales</taxon>
        <taxon>Natronomonadaceae</taxon>
        <taxon>Halocatena</taxon>
    </lineage>
</organism>
<proteinExistence type="predicted"/>
<keyword evidence="1" id="KW-1133">Transmembrane helix</keyword>
<sequence length="119" mass="13043">MNTSVSIDSITPLQWIAVGCAVVSGIIHLVIGIQSFPGSMPIAFILAGLGFLGAVLLFLLDYRRRMLYLLGVPFVLIQIVLYVLINQRADPAISPVEGIDKVVQILLVVILVILYRRRA</sequence>
<dbReference type="Proteomes" id="UP001596417">
    <property type="component" value="Unassembled WGS sequence"/>
</dbReference>
<feature type="transmembrane region" description="Helical" evidence="1">
    <location>
        <begin position="42"/>
        <end position="60"/>
    </location>
</feature>
<feature type="transmembrane region" description="Helical" evidence="1">
    <location>
        <begin position="67"/>
        <end position="86"/>
    </location>
</feature>
<protein>
    <submittedName>
        <fullName evidence="2">Uncharacterized protein</fullName>
    </submittedName>
</protein>
<dbReference type="InterPro" id="IPR055898">
    <property type="entry name" value="DUF7475"/>
</dbReference>
<keyword evidence="1" id="KW-0812">Transmembrane</keyword>
<dbReference type="EMBL" id="JBHTAX010000001">
    <property type="protein sequence ID" value="MFC7189456.1"/>
    <property type="molecule type" value="Genomic_DNA"/>
</dbReference>
<feature type="transmembrane region" description="Helical" evidence="1">
    <location>
        <begin position="98"/>
        <end position="115"/>
    </location>
</feature>
<name>A0ABD5YJP2_9EURY</name>
<keyword evidence="3" id="KW-1185">Reference proteome</keyword>
<evidence type="ECO:0000313" key="3">
    <source>
        <dbReference type="Proteomes" id="UP001596417"/>
    </source>
</evidence>
<reference evidence="2 3" key="1">
    <citation type="journal article" date="2019" name="Int. J. Syst. Evol. Microbiol.">
        <title>The Global Catalogue of Microorganisms (GCM) 10K type strain sequencing project: providing services to taxonomists for standard genome sequencing and annotation.</title>
        <authorList>
            <consortium name="The Broad Institute Genomics Platform"/>
            <consortium name="The Broad Institute Genome Sequencing Center for Infectious Disease"/>
            <person name="Wu L."/>
            <person name="Ma J."/>
        </authorList>
    </citation>
    <scope>NUCLEOTIDE SEQUENCE [LARGE SCALE GENOMIC DNA]</scope>
    <source>
        <strain evidence="2 3">RDMS1</strain>
    </source>
</reference>
<dbReference type="GeneID" id="76199026"/>
<comment type="caution">
    <text evidence="2">The sequence shown here is derived from an EMBL/GenBank/DDBJ whole genome shotgun (WGS) entry which is preliminary data.</text>
</comment>
<dbReference type="AlphaFoldDB" id="A0ABD5YJP2"/>
<accession>A0ABD5YJP2</accession>
<feature type="transmembrane region" description="Helical" evidence="1">
    <location>
        <begin position="12"/>
        <end position="36"/>
    </location>
</feature>